<dbReference type="PANTHER" id="PTHR35936:SF19">
    <property type="entry name" value="AMINO-ACID-BINDING PROTEIN YXEM-RELATED"/>
    <property type="match status" value="1"/>
</dbReference>
<dbReference type="OrthoDB" id="9768183at2"/>
<keyword evidence="6" id="KW-0406">Ion transport</keyword>
<dbReference type="SMART" id="SM00062">
    <property type="entry name" value="PBPb"/>
    <property type="match status" value="1"/>
</dbReference>
<organism evidence="16 17">
    <name type="scientific">Paenirhodobacter enshiensis</name>
    <dbReference type="NCBI Taxonomy" id="1105367"/>
    <lineage>
        <taxon>Bacteria</taxon>
        <taxon>Pseudomonadati</taxon>
        <taxon>Pseudomonadota</taxon>
        <taxon>Alphaproteobacteria</taxon>
        <taxon>Rhodobacterales</taxon>
        <taxon>Rhodobacter group</taxon>
        <taxon>Paenirhodobacter</taxon>
    </lineage>
</organism>
<proteinExistence type="predicted"/>
<comment type="caution">
    <text evidence="16">The sequence shown here is derived from an EMBL/GenBank/DDBJ whole genome shotgun (WGS) entry which is preliminary data.</text>
</comment>
<feature type="chain" id="PRO_5001817351" description="ABC transporter substrate-binding protein" evidence="12">
    <location>
        <begin position="27"/>
        <end position="282"/>
    </location>
</feature>
<keyword evidence="17" id="KW-1185">Reference proteome</keyword>
<evidence type="ECO:0000256" key="11">
    <source>
        <dbReference type="ARBA" id="ARBA00023303"/>
    </source>
</evidence>
<dbReference type="SMART" id="SM00079">
    <property type="entry name" value="PBPe"/>
    <property type="match status" value="1"/>
</dbReference>
<protein>
    <recommendedName>
        <fullName evidence="18">ABC transporter substrate-binding protein</fullName>
    </recommendedName>
</protein>
<evidence type="ECO:0000256" key="4">
    <source>
        <dbReference type="ARBA" id="ARBA00022729"/>
    </source>
</evidence>
<keyword evidence="9" id="KW-0325">Glycoprotein</keyword>
<keyword evidence="2" id="KW-0813">Transport</keyword>
<dbReference type="InterPro" id="IPR001320">
    <property type="entry name" value="Iontro_rcpt_C"/>
</dbReference>
<dbReference type="RefSeq" id="WP_036634984.1">
    <property type="nucleotide sequence ID" value="NZ_JFZB01000003.1"/>
</dbReference>
<keyword evidence="11" id="KW-0407">Ion channel</keyword>
<evidence type="ECO:0000256" key="3">
    <source>
        <dbReference type="ARBA" id="ARBA00022692"/>
    </source>
</evidence>
<dbReference type="SMART" id="SM00918">
    <property type="entry name" value="Lig_chan-Glu_bd"/>
    <property type="match status" value="1"/>
</dbReference>
<dbReference type="eggNOG" id="COG0834">
    <property type="taxonomic scope" value="Bacteria"/>
</dbReference>
<dbReference type="EMBL" id="JFZB01000003">
    <property type="protein sequence ID" value="KFI29805.1"/>
    <property type="molecule type" value="Genomic_DNA"/>
</dbReference>
<dbReference type="Pfam" id="PF00497">
    <property type="entry name" value="SBP_bac_3"/>
    <property type="match status" value="1"/>
</dbReference>
<accession>A0A086Y6A5</accession>
<evidence type="ECO:0000313" key="16">
    <source>
        <dbReference type="EMBL" id="KFI29805.1"/>
    </source>
</evidence>
<dbReference type="STRING" id="1105367.CG50_09270"/>
<keyword evidence="4 12" id="KW-0732">Signal</keyword>
<keyword evidence="8" id="KW-0675">Receptor</keyword>
<evidence type="ECO:0000256" key="2">
    <source>
        <dbReference type="ARBA" id="ARBA00022448"/>
    </source>
</evidence>
<evidence type="ECO:0000259" key="14">
    <source>
        <dbReference type="SMART" id="SM00079"/>
    </source>
</evidence>
<feature type="domain" description="Solute-binding protein family 3/N-terminal" evidence="13">
    <location>
        <begin position="30"/>
        <end position="277"/>
    </location>
</feature>
<keyword evidence="10" id="KW-1071">Ligand-gated ion channel</keyword>
<dbReference type="AlphaFoldDB" id="A0A086Y6A5"/>
<comment type="subcellular location">
    <subcellularLocation>
        <location evidence="1">Membrane</location>
        <topology evidence="1">Multi-pass membrane protein</topology>
    </subcellularLocation>
</comment>
<evidence type="ECO:0000259" key="15">
    <source>
        <dbReference type="SMART" id="SM00918"/>
    </source>
</evidence>
<dbReference type="PROSITE" id="PS51318">
    <property type="entry name" value="TAT"/>
    <property type="match status" value="1"/>
</dbReference>
<feature type="signal peptide" evidence="12">
    <location>
        <begin position="1"/>
        <end position="26"/>
    </location>
</feature>
<evidence type="ECO:0000256" key="12">
    <source>
        <dbReference type="SAM" id="SignalP"/>
    </source>
</evidence>
<evidence type="ECO:0000256" key="6">
    <source>
        <dbReference type="ARBA" id="ARBA00023065"/>
    </source>
</evidence>
<dbReference type="GO" id="GO:0016020">
    <property type="term" value="C:membrane"/>
    <property type="evidence" value="ECO:0007669"/>
    <property type="project" value="UniProtKB-SubCell"/>
</dbReference>
<evidence type="ECO:0000259" key="13">
    <source>
        <dbReference type="SMART" id="SM00062"/>
    </source>
</evidence>
<dbReference type="Gene3D" id="3.40.190.10">
    <property type="entry name" value="Periplasmic binding protein-like II"/>
    <property type="match status" value="2"/>
</dbReference>
<feature type="domain" description="Ionotropic glutamate receptor L-glutamate and glycine-binding" evidence="15">
    <location>
        <begin position="41"/>
        <end position="86"/>
    </location>
</feature>
<dbReference type="InterPro" id="IPR001638">
    <property type="entry name" value="Solute-binding_3/MltF_N"/>
</dbReference>
<evidence type="ECO:0000256" key="9">
    <source>
        <dbReference type="ARBA" id="ARBA00023180"/>
    </source>
</evidence>
<dbReference type="GO" id="GO:0015276">
    <property type="term" value="F:ligand-gated monoatomic ion channel activity"/>
    <property type="evidence" value="ECO:0007669"/>
    <property type="project" value="InterPro"/>
</dbReference>
<evidence type="ECO:0000256" key="7">
    <source>
        <dbReference type="ARBA" id="ARBA00023136"/>
    </source>
</evidence>
<feature type="domain" description="Ionotropic glutamate receptor C-terminal" evidence="14">
    <location>
        <begin position="30"/>
        <end position="276"/>
    </location>
</feature>
<evidence type="ECO:0008006" key="18">
    <source>
        <dbReference type="Google" id="ProtNLM"/>
    </source>
</evidence>
<dbReference type="InterPro" id="IPR006311">
    <property type="entry name" value="TAT_signal"/>
</dbReference>
<dbReference type="InterPro" id="IPR019594">
    <property type="entry name" value="Glu/Gly-bd"/>
</dbReference>
<evidence type="ECO:0000256" key="10">
    <source>
        <dbReference type="ARBA" id="ARBA00023286"/>
    </source>
</evidence>
<dbReference type="CDD" id="cd13530">
    <property type="entry name" value="PBP2_peptides_like"/>
    <property type="match status" value="1"/>
</dbReference>
<gene>
    <name evidence="16" type="ORF">CG50_09270</name>
</gene>
<evidence type="ECO:0000256" key="1">
    <source>
        <dbReference type="ARBA" id="ARBA00004141"/>
    </source>
</evidence>
<evidence type="ECO:0000256" key="5">
    <source>
        <dbReference type="ARBA" id="ARBA00022989"/>
    </source>
</evidence>
<keyword evidence="7" id="KW-0472">Membrane</keyword>
<dbReference type="SUPFAM" id="SSF53850">
    <property type="entry name" value="Periplasmic binding protein-like II"/>
    <property type="match status" value="1"/>
</dbReference>
<keyword evidence="5" id="KW-1133">Transmembrane helix</keyword>
<evidence type="ECO:0000313" key="17">
    <source>
        <dbReference type="Proteomes" id="UP000028824"/>
    </source>
</evidence>
<dbReference type="Proteomes" id="UP000028824">
    <property type="component" value="Unassembled WGS sequence"/>
</dbReference>
<evidence type="ECO:0000256" key="8">
    <source>
        <dbReference type="ARBA" id="ARBA00023170"/>
    </source>
</evidence>
<reference evidence="16 17" key="1">
    <citation type="submission" date="2014-03" db="EMBL/GenBank/DDBJ databases">
        <title>Genome of Paenirhodobacter enshiensis DW2-9.</title>
        <authorList>
            <person name="Wang D."/>
            <person name="Wang G."/>
        </authorList>
    </citation>
    <scope>NUCLEOTIDE SEQUENCE [LARGE SCALE GENOMIC DNA]</scope>
    <source>
        <strain evidence="16 17">DW2-9</strain>
    </source>
</reference>
<keyword evidence="3" id="KW-0812">Transmembrane</keyword>
<name>A0A086Y6A5_9RHOB</name>
<dbReference type="PANTHER" id="PTHR35936">
    <property type="entry name" value="MEMBRANE-BOUND LYTIC MUREIN TRANSGLYCOSYLASE F"/>
    <property type="match status" value="1"/>
</dbReference>
<sequence>MTITRSTFLRAGIAAAALLSAGPVLAEGKKLVFVTEGAFPPFNMTKPDGTLYGFEPDLLAEVAKRAGFDYELKAQAWDGMIQGVADGKFDGAVDAVTITAKRLEVVDFSAPYTTGGSTFAVAKDSGLTLPGTGTAVDLGDAAATEASVSAIAEALKGKTVGVQVSTIQSDFLNTYLAPRGVTIRTYPNGPDVYQDLMNGRLDAAMSSITNISAFLKKNKDTAEATGASFKGGIMGAGVGIVVQKGNKELADKMSAALKSMSDDGTLEALSMKWFEMNVTPKL</sequence>